<feature type="transmembrane region" description="Helical" evidence="5">
    <location>
        <begin position="253"/>
        <end position="276"/>
    </location>
</feature>
<feature type="transmembrane region" description="Helical" evidence="5">
    <location>
        <begin position="221"/>
        <end position="246"/>
    </location>
</feature>
<feature type="transmembrane region" description="Helical" evidence="5">
    <location>
        <begin position="296"/>
        <end position="316"/>
    </location>
</feature>
<keyword evidence="8" id="KW-1185">Reference proteome</keyword>
<keyword evidence="4 5" id="KW-0472">Membrane</keyword>
<dbReference type="GO" id="GO:0015179">
    <property type="term" value="F:L-amino acid transmembrane transporter activity"/>
    <property type="evidence" value="ECO:0007669"/>
    <property type="project" value="TreeGrafter"/>
</dbReference>
<proteinExistence type="predicted"/>
<evidence type="ECO:0000313" key="7">
    <source>
        <dbReference type="EMBL" id="KAF9414248.1"/>
    </source>
</evidence>
<protein>
    <recommendedName>
        <fullName evidence="6">Amino acid transporter transmembrane domain-containing protein</fullName>
    </recommendedName>
</protein>
<feature type="transmembrane region" description="Helical" evidence="5">
    <location>
        <begin position="438"/>
        <end position="463"/>
    </location>
</feature>
<dbReference type="Proteomes" id="UP000648187">
    <property type="component" value="Unassembled WGS sequence"/>
</dbReference>
<evidence type="ECO:0000256" key="4">
    <source>
        <dbReference type="ARBA" id="ARBA00023136"/>
    </source>
</evidence>
<reference evidence="7" key="1">
    <citation type="submission" date="2020-08" db="EMBL/GenBank/DDBJ databases">
        <title>Spodoptera exigua strain:BAW_Kor-Di-RS1 Genome sequencing and assembly.</title>
        <authorList>
            <person name="Kim J."/>
            <person name="Nam H.Y."/>
            <person name="Kwon M."/>
            <person name="Choi J.H."/>
            <person name="Cho S.R."/>
            <person name="Kim G.-H."/>
        </authorList>
    </citation>
    <scope>NUCLEOTIDE SEQUENCE</scope>
    <source>
        <strain evidence="7">BAW_Kor-Di-RS1</strain>
        <tissue evidence="7">Whole-body</tissue>
    </source>
</reference>
<keyword evidence="2 5" id="KW-0812">Transmembrane</keyword>
<evidence type="ECO:0000256" key="5">
    <source>
        <dbReference type="SAM" id="Phobius"/>
    </source>
</evidence>
<feature type="transmembrane region" description="Helical" evidence="5">
    <location>
        <begin position="328"/>
        <end position="353"/>
    </location>
</feature>
<dbReference type="EMBL" id="JACKWZ010000138">
    <property type="protein sequence ID" value="KAF9414248.1"/>
    <property type="molecule type" value="Genomic_DNA"/>
</dbReference>
<dbReference type="PANTHER" id="PTHR22950:SF340">
    <property type="entry name" value="AMINO ACID TRANSPORTER TRANSMEMBRANE DOMAIN-CONTAINING PROTEIN-RELATED"/>
    <property type="match status" value="1"/>
</dbReference>
<gene>
    <name evidence="7" type="ORF">HW555_007791</name>
</gene>
<organism evidence="7 8">
    <name type="scientific">Spodoptera exigua</name>
    <name type="common">Beet armyworm</name>
    <name type="synonym">Noctua fulgens</name>
    <dbReference type="NCBI Taxonomy" id="7107"/>
    <lineage>
        <taxon>Eukaryota</taxon>
        <taxon>Metazoa</taxon>
        <taxon>Ecdysozoa</taxon>
        <taxon>Arthropoda</taxon>
        <taxon>Hexapoda</taxon>
        <taxon>Insecta</taxon>
        <taxon>Pterygota</taxon>
        <taxon>Neoptera</taxon>
        <taxon>Endopterygota</taxon>
        <taxon>Lepidoptera</taxon>
        <taxon>Glossata</taxon>
        <taxon>Ditrysia</taxon>
        <taxon>Noctuoidea</taxon>
        <taxon>Noctuidae</taxon>
        <taxon>Amphipyrinae</taxon>
        <taxon>Spodoptera</taxon>
    </lineage>
</organism>
<evidence type="ECO:0000256" key="1">
    <source>
        <dbReference type="ARBA" id="ARBA00004141"/>
    </source>
</evidence>
<comment type="subcellular location">
    <subcellularLocation>
        <location evidence="1">Membrane</location>
        <topology evidence="1">Multi-pass membrane protein</topology>
    </subcellularLocation>
</comment>
<comment type="caution">
    <text evidence="7">The sequence shown here is derived from an EMBL/GenBank/DDBJ whole genome shotgun (WGS) entry which is preliminary data.</text>
</comment>
<feature type="transmembrane region" description="Helical" evidence="5">
    <location>
        <begin position="128"/>
        <end position="153"/>
    </location>
</feature>
<evidence type="ECO:0000256" key="3">
    <source>
        <dbReference type="ARBA" id="ARBA00022989"/>
    </source>
</evidence>
<keyword evidence="3 5" id="KW-1133">Transmembrane helix</keyword>
<evidence type="ECO:0000259" key="6">
    <source>
        <dbReference type="Pfam" id="PF01490"/>
    </source>
</evidence>
<feature type="transmembrane region" description="Helical" evidence="5">
    <location>
        <begin position="379"/>
        <end position="403"/>
    </location>
</feature>
<sequence length="505" mass="55262">MFHIFAAAIPDSKFKGGGISGFSRANGDHDPHNHSNVENATSTLANETPLRINNSTRSKKDMFHIFAAATSDPKGGGTSVFSRGNDDFDPHKHRNVENPTSYGETMTHMLKACIGAGLLAIPNAFKRLGLICGTIGIIFLGVFATYCIQMLVIGQYVVCKKHRVGYLSYPKTMKLALQAGPPSLRWSANIFAIAVEVLLFVWQIGVCAVFLVFVAENLRQFIQFLGGDLPVRLVILCLYPFLALVCMIKDLKVLAPLSTFSNCCNAFGLILIFFYLIQEDLVFKDSMLKMKSIIEIPLFIGVVLYALEAVGVILALERNMENPKDFTGLFGLFSIGMVIIVVMYTTLGIFGYIKYGEEVQASITLNLPQDEKKAQAAKLAFAGTILTSYPLQNFVAWQILWLILQKKHPSATVDYALRLGCATVPFLMAIAAPTLGPFIGLMGSLCLSTTAIMFPAVLDICVLYPDKYGTGSYKLISDIITIVLGVFCCLSGVYISLLEMVETLA</sequence>
<evidence type="ECO:0000313" key="8">
    <source>
        <dbReference type="Proteomes" id="UP000648187"/>
    </source>
</evidence>
<accession>A0A835GGC8</accession>
<dbReference type="PANTHER" id="PTHR22950">
    <property type="entry name" value="AMINO ACID TRANSPORTER"/>
    <property type="match status" value="1"/>
</dbReference>
<dbReference type="AlphaFoldDB" id="A0A835GGC8"/>
<feature type="transmembrane region" description="Helical" evidence="5">
    <location>
        <begin position="475"/>
        <end position="497"/>
    </location>
</feature>
<name>A0A835GGC8_SPOEX</name>
<evidence type="ECO:0000256" key="2">
    <source>
        <dbReference type="ARBA" id="ARBA00022692"/>
    </source>
</evidence>
<dbReference type="InterPro" id="IPR013057">
    <property type="entry name" value="AA_transpt_TM"/>
</dbReference>
<dbReference type="GO" id="GO:0005774">
    <property type="term" value="C:vacuolar membrane"/>
    <property type="evidence" value="ECO:0007669"/>
    <property type="project" value="TreeGrafter"/>
</dbReference>
<feature type="domain" description="Amino acid transporter transmembrane" evidence="6">
    <location>
        <begin position="100"/>
        <end position="496"/>
    </location>
</feature>
<feature type="transmembrane region" description="Helical" evidence="5">
    <location>
        <begin position="415"/>
        <end position="432"/>
    </location>
</feature>
<dbReference type="Pfam" id="PF01490">
    <property type="entry name" value="Aa_trans"/>
    <property type="match status" value="1"/>
</dbReference>
<feature type="transmembrane region" description="Helical" evidence="5">
    <location>
        <begin position="190"/>
        <end position="215"/>
    </location>
</feature>